<organism evidence="2 3">
    <name type="scientific">Sphagnurus paluster</name>
    <dbReference type="NCBI Taxonomy" id="117069"/>
    <lineage>
        <taxon>Eukaryota</taxon>
        <taxon>Fungi</taxon>
        <taxon>Dikarya</taxon>
        <taxon>Basidiomycota</taxon>
        <taxon>Agaricomycotina</taxon>
        <taxon>Agaricomycetes</taxon>
        <taxon>Agaricomycetidae</taxon>
        <taxon>Agaricales</taxon>
        <taxon>Tricholomatineae</taxon>
        <taxon>Lyophyllaceae</taxon>
        <taxon>Sphagnurus</taxon>
    </lineage>
</organism>
<comment type="caution">
    <text evidence="2">The sequence shown here is derived from an EMBL/GenBank/DDBJ whole genome shotgun (WGS) entry which is preliminary data.</text>
</comment>
<reference evidence="2" key="1">
    <citation type="submission" date="2021-02" db="EMBL/GenBank/DDBJ databases">
        <authorList>
            <person name="Nieuwenhuis M."/>
            <person name="Van De Peppel L.J.J."/>
        </authorList>
    </citation>
    <scope>NUCLEOTIDE SEQUENCE</scope>
    <source>
        <strain evidence="2">D49</strain>
    </source>
</reference>
<sequence>MEKAAEMSQNPENGTENQESEDGAAEETLDSLQGVDQGIYHCADCGWEVVNRICANCAIELVWEKEDEPLLPAEPLPTDPLPSATSYLAHRGATLGMMEVFSLQYSNSEGISASANEKLREVFYEDGVGFFGGVLEDALGDPEKWETVLKSDSPEDTEEDEEDVIGEEGFNTVADASLEVALADDFLYPEYDAGGD</sequence>
<keyword evidence="3" id="KW-1185">Reference proteome</keyword>
<evidence type="ECO:0000313" key="3">
    <source>
        <dbReference type="Proteomes" id="UP000717328"/>
    </source>
</evidence>
<protein>
    <submittedName>
        <fullName evidence="2">Uncharacterized protein</fullName>
    </submittedName>
</protein>
<dbReference type="AlphaFoldDB" id="A0A9P7FT36"/>
<evidence type="ECO:0000313" key="2">
    <source>
        <dbReference type="EMBL" id="KAG5634317.1"/>
    </source>
</evidence>
<feature type="compositionally biased region" description="Acidic residues" evidence="1">
    <location>
        <begin position="18"/>
        <end position="28"/>
    </location>
</feature>
<dbReference type="Proteomes" id="UP000717328">
    <property type="component" value="Unassembled WGS sequence"/>
</dbReference>
<feature type="region of interest" description="Disordered" evidence="1">
    <location>
        <begin position="1"/>
        <end position="28"/>
    </location>
</feature>
<gene>
    <name evidence="2" type="ORF">H0H81_002427</name>
</gene>
<dbReference type="EMBL" id="JABCKI010006480">
    <property type="protein sequence ID" value="KAG5634317.1"/>
    <property type="molecule type" value="Genomic_DNA"/>
</dbReference>
<feature type="compositionally biased region" description="Polar residues" evidence="1">
    <location>
        <begin position="7"/>
        <end position="17"/>
    </location>
</feature>
<evidence type="ECO:0000256" key="1">
    <source>
        <dbReference type="SAM" id="MobiDB-lite"/>
    </source>
</evidence>
<accession>A0A9P7FT36</accession>
<name>A0A9P7FT36_9AGAR</name>
<reference evidence="2" key="2">
    <citation type="submission" date="2021-10" db="EMBL/GenBank/DDBJ databases">
        <title>Phylogenomics reveals ancestral predisposition of the termite-cultivated fungus Termitomyces towards a domesticated lifestyle.</title>
        <authorList>
            <person name="Auxier B."/>
            <person name="Grum-Grzhimaylo A."/>
            <person name="Cardenas M.E."/>
            <person name="Lodge J.D."/>
            <person name="Laessoe T."/>
            <person name="Pedersen O."/>
            <person name="Smith M.E."/>
            <person name="Kuyper T.W."/>
            <person name="Franco-Molano E.A."/>
            <person name="Baroni T.J."/>
            <person name="Aanen D.K."/>
        </authorList>
    </citation>
    <scope>NUCLEOTIDE SEQUENCE</scope>
    <source>
        <strain evidence="2">D49</strain>
    </source>
</reference>
<proteinExistence type="predicted"/>